<feature type="transmembrane region" description="Helical" evidence="2">
    <location>
        <begin position="400"/>
        <end position="417"/>
    </location>
</feature>
<sequence>MEVPPSEATEDESAMNNDQDVARLRARVAELESQVEASGPRTAGTTAHRSAWRSTSSAILIVVACVLAPLSVTSVWASSILSDPDRYVSTVAPIAEDPGVQAAITDSVTTAIIENLDVAGLTTRTLDALAQSPNLPPRVATALPALAAPLSQGITTFTHDQVSNLVSSPKFASVWNEVNRVAHTQVVKLLEGNQGGVVSAQADTITLNLAPVIAQVKQRLLDRGFSLASNIPTIDKSFVLVQSQGITKAQTLYVVLNKLGLWLPFIVAGLFGAGVLLAHDRRRSLLRGALGVALAMVVLGVALSLVRSLYVETTPAHILTSQSAGAVFEDLVQFLRSGLRAVGVLALLVALAAFLTGPATAAVRTRSTLSGGIGSLRGSAESAGLHTGRFGSWVFARRRGLRLAAFLAGGTALLLWTNPTVGTVLVIALLVVLALVLIEFLAGPPAPGQGSSGGSSPRGEAATVAKP</sequence>
<name>A0AAU7JT12_9MICO</name>
<evidence type="ECO:0008006" key="4">
    <source>
        <dbReference type="Google" id="ProtNLM"/>
    </source>
</evidence>
<proteinExistence type="predicted"/>
<dbReference type="EMBL" id="CP157483">
    <property type="protein sequence ID" value="XBO43368.1"/>
    <property type="molecule type" value="Genomic_DNA"/>
</dbReference>
<keyword evidence="2" id="KW-1133">Transmembrane helix</keyword>
<feature type="transmembrane region" description="Helical" evidence="2">
    <location>
        <begin position="423"/>
        <end position="442"/>
    </location>
</feature>
<evidence type="ECO:0000256" key="2">
    <source>
        <dbReference type="SAM" id="Phobius"/>
    </source>
</evidence>
<feature type="transmembrane region" description="Helical" evidence="2">
    <location>
        <begin position="58"/>
        <end position="77"/>
    </location>
</feature>
<feature type="transmembrane region" description="Helical" evidence="2">
    <location>
        <begin position="259"/>
        <end position="278"/>
    </location>
</feature>
<feature type="transmembrane region" description="Helical" evidence="2">
    <location>
        <begin position="341"/>
        <end position="363"/>
    </location>
</feature>
<feature type="region of interest" description="Disordered" evidence="1">
    <location>
        <begin position="446"/>
        <end position="467"/>
    </location>
</feature>
<gene>
    <name evidence="3" type="ORF">ABEG17_17670</name>
</gene>
<dbReference type="AlphaFoldDB" id="A0AAU7JT12"/>
<feature type="transmembrane region" description="Helical" evidence="2">
    <location>
        <begin position="285"/>
        <end position="306"/>
    </location>
</feature>
<keyword evidence="2" id="KW-0812">Transmembrane</keyword>
<evidence type="ECO:0000256" key="1">
    <source>
        <dbReference type="SAM" id="MobiDB-lite"/>
    </source>
</evidence>
<feature type="compositionally biased region" description="Low complexity" evidence="1">
    <location>
        <begin position="454"/>
        <end position="467"/>
    </location>
</feature>
<reference evidence="3" key="1">
    <citation type="submission" date="2024-05" db="EMBL/GenBank/DDBJ databases">
        <authorList>
            <person name="Kim S."/>
            <person name="Heo J."/>
            <person name="Choi H."/>
            <person name="Choi Y."/>
            <person name="Kwon S.-W."/>
            <person name="Kim Y."/>
        </authorList>
    </citation>
    <scope>NUCLEOTIDE SEQUENCE</scope>
    <source>
        <strain evidence="3">KACC 23699</strain>
    </source>
</reference>
<protein>
    <recommendedName>
        <fullName evidence="4">Integral membrane protein</fullName>
    </recommendedName>
</protein>
<dbReference type="RefSeq" id="WP_406830803.1">
    <property type="nucleotide sequence ID" value="NZ_CP157483.1"/>
</dbReference>
<organism evidence="3">
    <name type="scientific">Pedococcus sp. KACC 23699</name>
    <dbReference type="NCBI Taxonomy" id="3149228"/>
    <lineage>
        <taxon>Bacteria</taxon>
        <taxon>Bacillati</taxon>
        <taxon>Actinomycetota</taxon>
        <taxon>Actinomycetes</taxon>
        <taxon>Micrococcales</taxon>
        <taxon>Intrasporangiaceae</taxon>
        <taxon>Pedococcus</taxon>
    </lineage>
</organism>
<accession>A0AAU7JT12</accession>
<keyword evidence="2" id="KW-0472">Membrane</keyword>
<evidence type="ECO:0000313" key="3">
    <source>
        <dbReference type="EMBL" id="XBO43368.1"/>
    </source>
</evidence>